<dbReference type="PROSITE" id="PS00463">
    <property type="entry name" value="ZN2_CY6_FUNGAL_1"/>
    <property type="match status" value="1"/>
</dbReference>
<dbReference type="Pfam" id="PF00172">
    <property type="entry name" value="Zn_clus"/>
    <property type="match status" value="1"/>
</dbReference>
<evidence type="ECO:0000259" key="8">
    <source>
        <dbReference type="PROSITE" id="PS50048"/>
    </source>
</evidence>
<evidence type="ECO:0000256" key="7">
    <source>
        <dbReference type="ARBA" id="ARBA00023242"/>
    </source>
</evidence>
<accession>A0A8H3F674</accession>
<dbReference type="GO" id="GO:0008270">
    <property type="term" value="F:zinc ion binding"/>
    <property type="evidence" value="ECO:0007669"/>
    <property type="project" value="InterPro"/>
</dbReference>
<dbReference type="GO" id="GO:0043565">
    <property type="term" value="F:sequence-specific DNA binding"/>
    <property type="evidence" value="ECO:0007669"/>
    <property type="project" value="TreeGrafter"/>
</dbReference>
<keyword evidence="7" id="KW-0539">Nucleus</keyword>
<dbReference type="Proteomes" id="UP000664169">
    <property type="component" value="Unassembled WGS sequence"/>
</dbReference>
<dbReference type="SMART" id="SM00906">
    <property type="entry name" value="Fungal_trans"/>
    <property type="match status" value="1"/>
</dbReference>
<dbReference type="GO" id="GO:0045944">
    <property type="term" value="P:positive regulation of transcription by RNA polymerase II"/>
    <property type="evidence" value="ECO:0007669"/>
    <property type="project" value="TreeGrafter"/>
</dbReference>
<keyword evidence="4" id="KW-0805">Transcription regulation</keyword>
<organism evidence="9 10">
    <name type="scientific">Gomphillus americanus</name>
    <dbReference type="NCBI Taxonomy" id="1940652"/>
    <lineage>
        <taxon>Eukaryota</taxon>
        <taxon>Fungi</taxon>
        <taxon>Dikarya</taxon>
        <taxon>Ascomycota</taxon>
        <taxon>Pezizomycotina</taxon>
        <taxon>Lecanoromycetes</taxon>
        <taxon>OSLEUM clade</taxon>
        <taxon>Ostropomycetidae</taxon>
        <taxon>Ostropales</taxon>
        <taxon>Graphidaceae</taxon>
        <taxon>Gomphilloideae</taxon>
        <taxon>Gomphillus</taxon>
    </lineage>
</organism>
<dbReference type="PANTHER" id="PTHR47782:SF2">
    <property type="entry name" value="TRANSCRIPTION FACTOR, PUTATIVE (AFU_ORTHOLOGUE AFUA_4G12570)-RELATED"/>
    <property type="match status" value="1"/>
</dbReference>
<dbReference type="Gene3D" id="4.10.240.10">
    <property type="entry name" value="Zn(2)-C6 fungal-type DNA-binding domain"/>
    <property type="match status" value="1"/>
</dbReference>
<dbReference type="AlphaFoldDB" id="A0A8H3F674"/>
<dbReference type="InterPro" id="IPR007219">
    <property type="entry name" value="XnlR_reg_dom"/>
</dbReference>
<comment type="caution">
    <text evidence="9">The sequence shown here is derived from an EMBL/GenBank/DDBJ whole genome shotgun (WGS) entry which is preliminary data.</text>
</comment>
<dbReference type="GO" id="GO:0006351">
    <property type="term" value="P:DNA-templated transcription"/>
    <property type="evidence" value="ECO:0007669"/>
    <property type="project" value="InterPro"/>
</dbReference>
<dbReference type="InterPro" id="IPR001138">
    <property type="entry name" value="Zn2Cys6_DnaBD"/>
</dbReference>
<dbReference type="PROSITE" id="PS50048">
    <property type="entry name" value="ZN2_CY6_FUNGAL_2"/>
    <property type="match status" value="1"/>
</dbReference>
<dbReference type="EMBL" id="CAJPDQ010000015">
    <property type="protein sequence ID" value="CAF9920111.1"/>
    <property type="molecule type" value="Genomic_DNA"/>
</dbReference>
<keyword evidence="6" id="KW-0804">Transcription</keyword>
<evidence type="ECO:0000313" key="9">
    <source>
        <dbReference type="EMBL" id="CAF9920111.1"/>
    </source>
</evidence>
<dbReference type="CDD" id="cd12148">
    <property type="entry name" value="fungal_TF_MHR"/>
    <property type="match status" value="1"/>
</dbReference>
<sequence length="609" mass="68746">MDLPLLRVSRPVSACARCRNAKIRCDGRLPACSACERAGKAAACSSATDSFAKGKERSYVASLELRAEKLQRQIAQAKAQNASGLHSHPSANDRLLARLKRPSQITEASDVDELVSDFGYLVLNATSTGYNGFDKEMSFARLVMSMATIKELAASDPLDLPTREYTVALVQVCVNGVFSLYPILTETSIYGSIESVYQHGGTYSSPNDIWNVRLVVAIGLLCKSATRDDTNYHLAVRHAGIALEQAEAVLQPGITSTTQAILLLFIYSIFDPVHFSPWYLLSTAVRVWLDIGLHQEPAHMKRLPHVVQNHRRLFLCLYSLDRYITFSYVRLLSFTDDSADVDLPESLASLGFREEGQRKEDSFILLARFRQPESLYYQRLFGSRREVLHESWYNRPQDIIALKTAYHDLTLNSTEAHKYILGLDLHYLTILLLRPLENQVALDAYGIHLLFDASISYGQTLRWLLQRNEFVICCTSLELLRATRVARQLLMILHDHSSPVFEDVAPRQPSGLLADHFPTITKRSQSQSISAVIDFCTDMKNALNTLHRRFGGQSNDHKIVEELATYLSIFKTRQQQTNREIRTGYDSMAQRYDSDSWQTYSGPSYHSST</sequence>
<dbReference type="SUPFAM" id="SSF57701">
    <property type="entry name" value="Zn2/Cys6 DNA-binding domain"/>
    <property type="match status" value="1"/>
</dbReference>
<gene>
    <name evidence="9" type="ORF">GOMPHAMPRED_001980</name>
</gene>
<proteinExistence type="predicted"/>
<dbReference type="GO" id="GO:0000981">
    <property type="term" value="F:DNA-binding transcription factor activity, RNA polymerase II-specific"/>
    <property type="evidence" value="ECO:0007669"/>
    <property type="project" value="InterPro"/>
</dbReference>
<evidence type="ECO:0000313" key="10">
    <source>
        <dbReference type="Proteomes" id="UP000664169"/>
    </source>
</evidence>
<dbReference type="Pfam" id="PF04082">
    <property type="entry name" value="Fungal_trans"/>
    <property type="match status" value="1"/>
</dbReference>
<evidence type="ECO:0000256" key="1">
    <source>
        <dbReference type="ARBA" id="ARBA00004123"/>
    </source>
</evidence>
<keyword evidence="3" id="KW-0862">Zinc</keyword>
<dbReference type="InterPro" id="IPR036864">
    <property type="entry name" value="Zn2-C6_fun-type_DNA-bd_sf"/>
</dbReference>
<feature type="domain" description="Zn(2)-C6 fungal-type" evidence="8">
    <location>
        <begin position="14"/>
        <end position="46"/>
    </location>
</feature>
<evidence type="ECO:0000256" key="4">
    <source>
        <dbReference type="ARBA" id="ARBA00023015"/>
    </source>
</evidence>
<keyword evidence="2" id="KW-0479">Metal-binding</keyword>
<dbReference type="GO" id="GO:0005634">
    <property type="term" value="C:nucleus"/>
    <property type="evidence" value="ECO:0007669"/>
    <property type="project" value="UniProtKB-SubCell"/>
</dbReference>
<evidence type="ECO:0000256" key="3">
    <source>
        <dbReference type="ARBA" id="ARBA00022833"/>
    </source>
</evidence>
<evidence type="ECO:0000256" key="5">
    <source>
        <dbReference type="ARBA" id="ARBA00023125"/>
    </source>
</evidence>
<protein>
    <recommendedName>
        <fullName evidence="8">Zn(2)-C6 fungal-type domain-containing protein</fullName>
    </recommendedName>
</protein>
<dbReference type="InterPro" id="IPR052202">
    <property type="entry name" value="Yeast_MetPath_Reg"/>
</dbReference>
<keyword evidence="10" id="KW-1185">Reference proteome</keyword>
<reference evidence="9" key="1">
    <citation type="submission" date="2021-03" db="EMBL/GenBank/DDBJ databases">
        <authorList>
            <person name="Tagirdzhanova G."/>
        </authorList>
    </citation>
    <scope>NUCLEOTIDE SEQUENCE</scope>
</reference>
<comment type="subcellular location">
    <subcellularLocation>
        <location evidence="1">Nucleus</location>
    </subcellularLocation>
</comment>
<dbReference type="SMART" id="SM00066">
    <property type="entry name" value="GAL4"/>
    <property type="match status" value="1"/>
</dbReference>
<name>A0A8H3F674_9LECA</name>
<keyword evidence="5" id="KW-0238">DNA-binding</keyword>
<evidence type="ECO:0000256" key="6">
    <source>
        <dbReference type="ARBA" id="ARBA00023163"/>
    </source>
</evidence>
<evidence type="ECO:0000256" key="2">
    <source>
        <dbReference type="ARBA" id="ARBA00022723"/>
    </source>
</evidence>
<dbReference type="OrthoDB" id="5319458at2759"/>
<dbReference type="CDD" id="cd00067">
    <property type="entry name" value="GAL4"/>
    <property type="match status" value="1"/>
</dbReference>
<dbReference type="PANTHER" id="PTHR47782">
    <property type="entry name" value="ZN(II)2CYS6 TRANSCRIPTION FACTOR (EUROFUNG)-RELATED"/>
    <property type="match status" value="1"/>
</dbReference>